<accession>A0A1M5A9I8</accession>
<evidence type="ECO:0000313" key="3">
    <source>
        <dbReference type="EMBL" id="SHF26963.1"/>
    </source>
</evidence>
<organism evidence="3 4">
    <name type="scientific">Schwartzia succinivorans DSM 10502</name>
    <dbReference type="NCBI Taxonomy" id="1123243"/>
    <lineage>
        <taxon>Bacteria</taxon>
        <taxon>Bacillati</taxon>
        <taxon>Bacillota</taxon>
        <taxon>Negativicutes</taxon>
        <taxon>Selenomonadales</taxon>
        <taxon>Selenomonadaceae</taxon>
        <taxon>Schwartzia</taxon>
    </lineage>
</organism>
<dbReference type="EMBL" id="FQUG01000011">
    <property type="protein sequence ID" value="SHF26963.1"/>
    <property type="molecule type" value="Genomic_DNA"/>
</dbReference>
<evidence type="ECO:0000313" key="4">
    <source>
        <dbReference type="Proteomes" id="UP000184404"/>
    </source>
</evidence>
<name>A0A1M5A9I8_9FIRM</name>
<reference evidence="3 4" key="1">
    <citation type="submission" date="2016-11" db="EMBL/GenBank/DDBJ databases">
        <authorList>
            <person name="Jaros S."/>
            <person name="Januszkiewicz K."/>
            <person name="Wedrychowicz H."/>
        </authorList>
    </citation>
    <scope>NUCLEOTIDE SEQUENCE [LARGE SCALE GENOMIC DNA]</scope>
    <source>
        <strain evidence="3 4">DSM 10502</strain>
    </source>
</reference>
<dbReference type="AlphaFoldDB" id="A0A1M5A9I8"/>
<protein>
    <submittedName>
        <fullName evidence="3">Uncharacterized protein</fullName>
    </submittedName>
</protein>
<sequence length="200" mass="22691">MKKLGTKAMTAALGLMVVGGTLVGTMQSTEAAAQASPGLVHAQRVMEEIHSGSNTSDEEHDRDNRQGKHSNREHRDEANHRSERDHRNEGNHRDERNHEAHRPDFEDREHRGNHPDFENGDRGHSRPPMHSEHDRDGRGEHRMERDGGDHARGPQHGRGDEDSFGRGRDGRPPMHRDGDNNQNHRPNHEERNNDAAENSD</sequence>
<proteinExistence type="predicted"/>
<keyword evidence="4" id="KW-1185">Reference proteome</keyword>
<feature type="signal peptide" evidence="2">
    <location>
        <begin position="1"/>
        <end position="23"/>
    </location>
</feature>
<feature type="chain" id="PRO_5038653772" evidence="2">
    <location>
        <begin position="24"/>
        <end position="200"/>
    </location>
</feature>
<feature type="region of interest" description="Disordered" evidence="1">
    <location>
        <begin position="30"/>
        <end position="200"/>
    </location>
</feature>
<feature type="compositionally biased region" description="Basic and acidic residues" evidence="1">
    <location>
        <begin position="57"/>
        <end position="66"/>
    </location>
</feature>
<keyword evidence="2" id="KW-0732">Signal</keyword>
<feature type="compositionally biased region" description="Basic and acidic residues" evidence="1">
    <location>
        <begin position="73"/>
        <end position="179"/>
    </location>
</feature>
<dbReference type="RefSeq" id="WP_072936354.1">
    <property type="nucleotide sequence ID" value="NZ_FQUG01000011.1"/>
</dbReference>
<dbReference type="Proteomes" id="UP000184404">
    <property type="component" value="Unassembled WGS sequence"/>
</dbReference>
<evidence type="ECO:0000256" key="2">
    <source>
        <dbReference type="SAM" id="SignalP"/>
    </source>
</evidence>
<evidence type="ECO:0000256" key="1">
    <source>
        <dbReference type="SAM" id="MobiDB-lite"/>
    </source>
</evidence>
<gene>
    <name evidence="3" type="ORF">SAMN02745190_02244</name>
</gene>